<dbReference type="HAMAP" id="MF_01523">
    <property type="entry name" value="16SrRNA_methyltr_J"/>
    <property type="match status" value="1"/>
</dbReference>
<reference evidence="2 3" key="1">
    <citation type="submission" date="2018-06" db="EMBL/GenBank/DDBJ databases">
        <title>Genomic Encyclopedia of Type Strains, Phase IV (KMG-IV): sequencing the most valuable type-strain genomes for metagenomic binning, comparative biology and taxonomic classification.</title>
        <authorList>
            <person name="Goeker M."/>
        </authorList>
    </citation>
    <scope>NUCLEOTIDE SEQUENCE [LARGE SCALE GENOMIC DNA]</scope>
    <source>
        <strain evidence="2 3">DSM 26720</strain>
    </source>
</reference>
<comment type="function">
    <text evidence="1">Specifically methylates the guanosine in position 1516 of 16S rRNA.</text>
</comment>
<dbReference type="Pfam" id="PF04445">
    <property type="entry name" value="SAM_MT"/>
    <property type="match status" value="1"/>
</dbReference>
<keyword evidence="1" id="KW-0698">rRNA processing</keyword>
<protein>
    <recommendedName>
        <fullName evidence="1">Ribosomal RNA small subunit methyltransferase J</fullName>
        <ecNumber evidence="1">2.1.1.242</ecNumber>
    </recommendedName>
    <alternativeName>
        <fullName evidence="1">16S rRNA m2G1516 methyltransferase</fullName>
    </alternativeName>
    <alternativeName>
        <fullName evidence="1">rRNA (guanine-N(2)-)-methyltransferase</fullName>
    </alternativeName>
</protein>
<evidence type="ECO:0000256" key="1">
    <source>
        <dbReference type="HAMAP-Rule" id="MF_01523"/>
    </source>
</evidence>
<feature type="binding site" evidence="1">
    <location>
        <begin position="56"/>
        <end position="57"/>
    </location>
    <ligand>
        <name>S-adenosyl-L-methionine</name>
        <dbReference type="ChEBI" id="CHEBI:59789"/>
    </ligand>
</feature>
<feature type="binding site" evidence="1">
    <location>
        <begin position="72"/>
        <end position="73"/>
    </location>
    <ligand>
        <name>S-adenosyl-L-methionine</name>
        <dbReference type="ChEBI" id="CHEBI:59789"/>
    </ligand>
</feature>
<dbReference type="Gene3D" id="3.40.50.150">
    <property type="entry name" value="Vaccinia Virus protein VP39"/>
    <property type="match status" value="1"/>
</dbReference>
<dbReference type="CDD" id="cd02440">
    <property type="entry name" value="AdoMet_MTases"/>
    <property type="match status" value="1"/>
</dbReference>
<gene>
    <name evidence="1" type="primary">rsmJ</name>
    <name evidence="2" type="ORF">C7374_10895</name>
</gene>
<dbReference type="EC" id="2.1.1.242" evidence="1"/>
<comment type="similarity">
    <text evidence="1">Belongs to the methyltransferase superfamily. RsmJ family.</text>
</comment>
<dbReference type="InterPro" id="IPR029063">
    <property type="entry name" value="SAM-dependent_MTases_sf"/>
</dbReference>
<keyword evidence="1" id="KW-0949">S-adenosyl-L-methionine</keyword>
<keyword evidence="3" id="KW-1185">Reference proteome</keyword>
<comment type="subcellular location">
    <subcellularLocation>
        <location evidence="1">Cytoplasm</location>
    </subcellularLocation>
</comment>
<dbReference type="OrthoDB" id="3191794at2"/>
<keyword evidence="1 2" id="KW-0808">Transferase</keyword>
<accession>A0A364JUC2</accession>
<dbReference type="PANTHER" id="PTHR36112:SF1">
    <property type="entry name" value="RIBOSOMAL RNA SMALL SUBUNIT METHYLTRANSFERASE J"/>
    <property type="match status" value="1"/>
</dbReference>
<dbReference type="EMBL" id="QLMK01000008">
    <property type="protein sequence ID" value="RAK27890.1"/>
    <property type="molecule type" value="Genomic_DNA"/>
</dbReference>
<keyword evidence="1 2" id="KW-0489">Methyltransferase</keyword>
<dbReference type="Proteomes" id="UP000249453">
    <property type="component" value="Unassembled WGS sequence"/>
</dbReference>
<dbReference type="AlphaFoldDB" id="A0A364JUC2"/>
<dbReference type="GO" id="GO:0005737">
    <property type="term" value="C:cytoplasm"/>
    <property type="evidence" value="ECO:0007669"/>
    <property type="project" value="UniProtKB-SubCell"/>
</dbReference>
<evidence type="ECO:0000313" key="3">
    <source>
        <dbReference type="Proteomes" id="UP000249453"/>
    </source>
</evidence>
<comment type="catalytic activity">
    <reaction evidence="1">
        <text>guanosine(1516) in 16S rRNA + S-adenosyl-L-methionine = N(2)-methylguanosine(1516) in 16S rRNA + S-adenosyl-L-homocysteine + H(+)</text>
        <dbReference type="Rhea" id="RHEA:43220"/>
        <dbReference type="Rhea" id="RHEA-COMP:10412"/>
        <dbReference type="Rhea" id="RHEA-COMP:10413"/>
        <dbReference type="ChEBI" id="CHEBI:15378"/>
        <dbReference type="ChEBI" id="CHEBI:57856"/>
        <dbReference type="ChEBI" id="CHEBI:59789"/>
        <dbReference type="ChEBI" id="CHEBI:74269"/>
        <dbReference type="ChEBI" id="CHEBI:74481"/>
        <dbReference type="EC" id="2.1.1.242"/>
    </reaction>
</comment>
<comment type="caution">
    <text evidence="2">The sequence shown here is derived from an EMBL/GenBank/DDBJ whole genome shotgun (WGS) entry which is preliminary data.</text>
</comment>
<sequence length="209" mass="22773">MSQQTDPTELIVDFVGGPVGHRFRSGEGRGQALARAVGLSRGVVPEIVDATAGLGRDAFLLASLGAKVTLIERSEKIYNLLVDGLARARAEGGRYAETVARMNLLHGDSCELLPELNPQVVLVDPMHPPRGNTALVKKEMRQIREIVGTDSDAEKLMHIALEHAQNRAVLKWPLRAKPMSGIRKPSHQILGKSTRYDVFVKAKISANSQ</sequence>
<dbReference type="SUPFAM" id="SSF53335">
    <property type="entry name" value="S-adenosyl-L-methionine-dependent methyltransferases"/>
    <property type="match status" value="1"/>
</dbReference>
<organism evidence="2 3">
    <name type="scientific">Falsochrobactrum ovis</name>
    <dbReference type="NCBI Taxonomy" id="1293442"/>
    <lineage>
        <taxon>Bacteria</taxon>
        <taxon>Pseudomonadati</taxon>
        <taxon>Pseudomonadota</taxon>
        <taxon>Alphaproteobacteria</taxon>
        <taxon>Hyphomicrobiales</taxon>
        <taxon>Brucellaceae</taxon>
        <taxon>Falsochrobactrum</taxon>
    </lineage>
</organism>
<comment type="caution">
    <text evidence="1">Lacks conserved residue(s) required for the propagation of feature annotation.</text>
</comment>
<dbReference type="PANTHER" id="PTHR36112">
    <property type="entry name" value="RIBOSOMAL RNA SMALL SUBUNIT METHYLTRANSFERASE J"/>
    <property type="match status" value="1"/>
</dbReference>
<dbReference type="InterPro" id="IPR007536">
    <property type="entry name" value="16SrRNA_methylTrfase_J"/>
</dbReference>
<name>A0A364JUC2_9HYPH</name>
<proteinExistence type="inferred from homology"/>
<dbReference type="GO" id="GO:0008990">
    <property type="term" value="F:rRNA (guanine-N2-)-methyltransferase activity"/>
    <property type="evidence" value="ECO:0007669"/>
    <property type="project" value="UniProtKB-UniRule"/>
</dbReference>
<keyword evidence="1" id="KW-0963">Cytoplasm</keyword>
<evidence type="ECO:0000313" key="2">
    <source>
        <dbReference type="EMBL" id="RAK27890.1"/>
    </source>
</evidence>
<feature type="binding site" evidence="1">
    <location>
        <position position="124"/>
    </location>
    <ligand>
        <name>S-adenosyl-L-methionine</name>
        <dbReference type="ChEBI" id="CHEBI:59789"/>
    </ligand>
</feature>
<dbReference type="RefSeq" id="WP_111575636.1">
    <property type="nucleotide sequence ID" value="NZ_JBHEEY010000008.1"/>
</dbReference>